<comment type="caution">
    <text evidence="2">The sequence shown here is derived from an EMBL/GenBank/DDBJ whole genome shotgun (WGS) entry which is preliminary data.</text>
</comment>
<feature type="region of interest" description="Disordered" evidence="1">
    <location>
        <begin position="64"/>
        <end position="85"/>
    </location>
</feature>
<evidence type="ECO:0000256" key="1">
    <source>
        <dbReference type="SAM" id="MobiDB-lite"/>
    </source>
</evidence>
<evidence type="ECO:0000313" key="3">
    <source>
        <dbReference type="Proteomes" id="UP001596035"/>
    </source>
</evidence>
<dbReference type="Proteomes" id="UP001596035">
    <property type="component" value="Unassembled WGS sequence"/>
</dbReference>
<evidence type="ECO:0000313" key="2">
    <source>
        <dbReference type="EMBL" id="MFC5238752.1"/>
    </source>
</evidence>
<sequence>MLNARSPAKERPPSDGAADPLAEVEGMRRSAPLLLVQRFLQRVGEDADALTAVHVKRLLLVAHSAGRRRVGRGQRSSNPDSTPLP</sequence>
<name>A0ABW0DKW0_9ACTN</name>
<accession>A0ABW0DKW0</accession>
<gene>
    <name evidence="2" type="ORF">ACFPWV_02245</name>
</gene>
<organism evidence="2 3">
    <name type="scientific">Streptomyces atrovirens</name>
    <dbReference type="NCBI Taxonomy" id="285556"/>
    <lineage>
        <taxon>Bacteria</taxon>
        <taxon>Bacillati</taxon>
        <taxon>Actinomycetota</taxon>
        <taxon>Actinomycetes</taxon>
        <taxon>Kitasatosporales</taxon>
        <taxon>Streptomycetaceae</taxon>
        <taxon>Streptomyces</taxon>
    </lineage>
</organism>
<keyword evidence="3" id="KW-1185">Reference proteome</keyword>
<protein>
    <submittedName>
        <fullName evidence="2">Uncharacterized protein</fullName>
    </submittedName>
</protein>
<feature type="region of interest" description="Disordered" evidence="1">
    <location>
        <begin position="1"/>
        <end position="24"/>
    </location>
</feature>
<proteinExistence type="predicted"/>
<reference evidence="3" key="1">
    <citation type="journal article" date="2019" name="Int. J. Syst. Evol. Microbiol.">
        <title>The Global Catalogue of Microorganisms (GCM) 10K type strain sequencing project: providing services to taxonomists for standard genome sequencing and annotation.</title>
        <authorList>
            <consortium name="The Broad Institute Genomics Platform"/>
            <consortium name="The Broad Institute Genome Sequencing Center for Infectious Disease"/>
            <person name="Wu L."/>
            <person name="Ma J."/>
        </authorList>
    </citation>
    <scope>NUCLEOTIDE SEQUENCE [LARGE SCALE GENOMIC DNA]</scope>
    <source>
        <strain evidence="3">CGMCC 4.7131</strain>
    </source>
</reference>
<feature type="compositionally biased region" description="Polar residues" evidence="1">
    <location>
        <begin position="76"/>
        <end position="85"/>
    </location>
</feature>
<dbReference type="EMBL" id="JBHSKN010000002">
    <property type="protein sequence ID" value="MFC5238752.1"/>
    <property type="molecule type" value="Genomic_DNA"/>
</dbReference>
<dbReference type="RefSeq" id="WP_344569327.1">
    <property type="nucleotide sequence ID" value="NZ_BAAATG010000060.1"/>
</dbReference>